<protein>
    <recommendedName>
        <fullName evidence="4">Protein KAKU4</fullName>
    </recommendedName>
</protein>
<sequence>MDTISRSRQAIEPRSGGKIVRARRTAAARTPYDRPRRHNPPPENPNWLSRLIFSPTRMITSGAGKLMSSVFSADSSSGSSSSSSSSSSGDSDSEDNTDDNCNNKEISTQGTINCFQKDAQPTVEKSETKRLIEQLVMQETFTREEYIKLTKIIEARVVDYCTTEDVENQRLIETPKKTIGDNAILCSTAVMEARKWLTQKKLGSASKSDINHVTEDEGSSPVDMAKLYMKARPLWASPSFKQEELKSPSSINAQLFVEETPGSLGGNVVSSSKLKKDTPSIGSWNIQEEIQRVRSKATEEMLRTLPSKRIDWSGLGLENEGSPNAFMSGDREANMGNKMHNSLESINASLATGKSTSHGFKVLEMTQDGLQIEASSPDQIHTDPEQNQDLEAIQTKTIDGKVFCAQTKVNLIVSDDCLVDTLNTQQTVKLSQDAKNLPLSDAAAAAGVHGHKDTSADDKHLSHMVEGNLEEPRSQEENCSTSKEAAGTRSHYKTNGFPPPSLSAEGFTEQNVILEDEGHNAVSSSFDKIVTDVFVDQTCEILSETSMEIPNNVNDSMNENDSAVDGSQGSLGIYNESSPSQTRSSSKRRPAANTGVEIQQRGKRLTRYNRRGRGRDK</sequence>
<dbReference type="Proteomes" id="UP000813462">
    <property type="component" value="Unassembled WGS sequence"/>
</dbReference>
<comment type="caution">
    <text evidence="2">The sequence shown here is derived from an EMBL/GenBank/DDBJ whole genome shotgun (WGS) entry which is preliminary data.</text>
</comment>
<reference evidence="2" key="1">
    <citation type="journal article" date="2021" name="Front. Plant Sci.">
        <title>Chromosome-Scale Genome Assembly for Chinese Sour Jujube and Insights Into Its Genome Evolution and Domestication Signature.</title>
        <authorList>
            <person name="Shen L.-Y."/>
            <person name="Luo H."/>
            <person name="Wang X.-L."/>
            <person name="Wang X.-M."/>
            <person name="Qiu X.-J."/>
            <person name="Liu H."/>
            <person name="Zhou S.-S."/>
            <person name="Jia K.-H."/>
            <person name="Nie S."/>
            <person name="Bao Y.-T."/>
            <person name="Zhang R.-G."/>
            <person name="Yun Q.-Z."/>
            <person name="Chai Y.-H."/>
            <person name="Lu J.-Y."/>
            <person name="Li Y."/>
            <person name="Zhao S.-W."/>
            <person name="Mao J.-F."/>
            <person name="Jia S.-G."/>
            <person name="Mao Y.-M."/>
        </authorList>
    </citation>
    <scope>NUCLEOTIDE SEQUENCE</scope>
    <source>
        <strain evidence="2">AT0</strain>
        <tissue evidence="2">Leaf</tissue>
    </source>
</reference>
<feature type="compositionally biased region" description="Polar residues" evidence="1">
    <location>
        <begin position="546"/>
        <end position="570"/>
    </location>
</feature>
<name>A0A978V8N9_ZIZJJ</name>
<evidence type="ECO:0000256" key="1">
    <source>
        <dbReference type="SAM" id="MobiDB-lite"/>
    </source>
</evidence>
<dbReference type="EMBL" id="JAEACU010000006">
    <property type="protein sequence ID" value="KAH7524274.1"/>
    <property type="molecule type" value="Genomic_DNA"/>
</dbReference>
<evidence type="ECO:0000313" key="3">
    <source>
        <dbReference type="Proteomes" id="UP000813462"/>
    </source>
</evidence>
<dbReference type="AlphaFoldDB" id="A0A978V8N9"/>
<dbReference type="PANTHER" id="PTHR33416">
    <property type="entry name" value="NUCLEAR PORE COMPLEX PROTEIN NUP1"/>
    <property type="match status" value="1"/>
</dbReference>
<dbReference type="GO" id="GO:0005635">
    <property type="term" value="C:nuclear envelope"/>
    <property type="evidence" value="ECO:0007669"/>
    <property type="project" value="TreeGrafter"/>
</dbReference>
<evidence type="ECO:0000313" key="2">
    <source>
        <dbReference type="EMBL" id="KAH7524274.1"/>
    </source>
</evidence>
<feature type="region of interest" description="Disordered" evidence="1">
    <location>
        <begin position="1"/>
        <end position="48"/>
    </location>
</feature>
<proteinExistence type="predicted"/>
<feature type="region of interest" description="Disordered" evidence="1">
    <location>
        <begin position="546"/>
        <end position="617"/>
    </location>
</feature>
<gene>
    <name evidence="2" type="ORF">FEM48_Zijuj06G0102000</name>
</gene>
<evidence type="ECO:0008006" key="4">
    <source>
        <dbReference type="Google" id="ProtNLM"/>
    </source>
</evidence>
<dbReference type="PANTHER" id="PTHR33416:SF17">
    <property type="entry name" value="PROTEIN KAKU4"/>
    <property type="match status" value="1"/>
</dbReference>
<organism evidence="2 3">
    <name type="scientific">Ziziphus jujuba var. spinosa</name>
    <dbReference type="NCBI Taxonomy" id="714518"/>
    <lineage>
        <taxon>Eukaryota</taxon>
        <taxon>Viridiplantae</taxon>
        <taxon>Streptophyta</taxon>
        <taxon>Embryophyta</taxon>
        <taxon>Tracheophyta</taxon>
        <taxon>Spermatophyta</taxon>
        <taxon>Magnoliopsida</taxon>
        <taxon>eudicotyledons</taxon>
        <taxon>Gunneridae</taxon>
        <taxon>Pentapetalae</taxon>
        <taxon>rosids</taxon>
        <taxon>fabids</taxon>
        <taxon>Rosales</taxon>
        <taxon>Rhamnaceae</taxon>
        <taxon>Paliureae</taxon>
        <taxon>Ziziphus</taxon>
    </lineage>
</organism>
<dbReference type="GO" id="GO:0071763">
    <property type="term" value="P:nuclear membrane organization"/>
    <property type="evidence" value="ECO:0007669"/>
    <property type="project" value="TreeGrafter"/>
</dbReference>
<feature type="region of interest" description="Disordered" evidence="1">
    <location>
        <begin position="468"/>
        <end position="494"/>
    </location>
</feature>
<feature type="compositionally biased region" description="Low complexity" evidence="1">
    <location>
        <begin position="70"/>
        <end position="90"/>
    </location>
</feature>
<accession>A0A978V8N9</accession>
<feature type="compositionally biased region" description="Basic residues" evidence="1">
    <location>
        <begin position="601"/>
        <end position="617"/>
    </location>
</feature>
<feature type="region of interest" description="Disordered" evidence="1">
    <location>
        <begin position="70"/>
        <end position="106"/>
    </location>
</feature>